<dbReference type="EMBL" id="RXOF01000016">
    <property type="protein sequence ID" value="RTQ46269.1"/>
    <property type="molecule type" value="Genomic_DNA"/>
</dbReference>
<proteinExistence type="predicted"/>
<dbReference type="OrthoDB" id="875622at2"/>
<accession>A0A431TWZ2</accession>
<organism evidence="1 2">
    <name type="scientific">Hymenobacter gummosus</name>
    <dbReference type="NCBI Taxonomy" id="1776032"/>
    <lineage>
        <taxon>Bacteria</taxon>
        <taxon>Pseudomonadati</taxon>
        <taxon>Bacteroidota</taxon>
        <taxon>Cytophagia</taxon>
        <taxon>Cytophagales</taxon>
        <taxon>Hymenobacteraceae</taxon>
        <taxon>Hymenobacter</taxon>
    </lineage>
</organism>
<dbReference type="Proteomes" id="UP000282184">
    <property type="component" value="Unassembled WGS sequence"/>
</dbReference>
<sequence>MPENYRDGEFRRHLTKAEKATLRQGGIVDKTHKAYQTVWRDYYDQGPLRVNVGPDGKYHFTPYGEWKRLTRKGRLMADSNPARSFQQGYWREYWPDGSVQSYTYSVPMTVMDGDSVDHTRWVYFAPGNSRDTAYVMHWFPYRHKRTTKDALPSYMSFDAQGKKPVPAGWKPPF</sequence>
<dbReference type="AlphaFoldDB" id="A0A431TWZ2"/>
<gene>
    <name evidence="1" type="ORF">EJV47_22335</name>
</gene>
<comment type="caution">
    <text evidence="1">The sequence shown here is derived from an EMBL/GenBank/DDBJ whole genome shotgun (WGS) entry which is preliminary data.</text>
</comment>
<evidence type="ECO:0000313" key="1">
    <source>
        <dbReference type="EMBL" id="RTQ46269.1"/>
    </source>
</evidence>
<reference evidence="1 2" key="1">
    <citation type="submission" date="2018-12" db="EMBL/GenBank/DDBJ databases">
        <title>Hymenobacter gummosus sp. nov., isolated from a spring.</title>
        <authorList>
            <person name="Nie L."/>
        </authorList>
    </citation>
    <scope>NUCLEOTIDE SEQUENCE [LARGE SCALE GENOMIC DNA]</scope>
    <source>
        <strain evidence="1 2">KCTC 52166</strain>
    </source>
</reference>
<keyword evidence="2" id="KW-1185">Reference proteome</keyword>
<protein>
    <submittedName>
        <fullName evidence="1">Uncharacterized protein</fullName>
    </submittedName>
</protein>
<name>A0A431TWZ2_9BACT</name>
<dbReference type="RefSeq" id="WP_126695433.1">
    <property type="nucleotide sequence ID" value="NZ_RXOF01000016.1"/>
</dbReference>
<evidence type="ECO:0000313" key="2">
    <source>
        <dbReference type="Proteomes" id="UP000282184"/>
    </source>
</evidence>